<dbReference type="InterPro" id="IPR045340">
    <property type="entry name" value="DUF6533"/>
</dbReference>
<name>A0A9W8NQH5_9AGAR</name>
<feature type="transmembrane region" description="Helical" evidence="1">
    <location>
        <begin position="76"/>
        <end position="96"/>
    </location>
</feature>
<dbReference type="Pfam" id="PF20151">
    <property type="entry name" value="DUF6533"/>
    <property type="match status" value="1"/>
</dbReference>
<feature type="transmembrane region" description="Helical" evidence="1">
    <location>
        <begin position="44"/>
        <end position="64"/>
    </location>
</feature>
<evidence type="ECO:0000256" key="1">
    <source>
        <dbReference type="SAM" id="Phobius"/>
    </source>
</evidence>
<evidence type="ECO:0000313" key="3">
    <source>
        <dbReference type="EMBL" id="KAJ3738956.1"/>
    </source>
</evidence>
<keyword evidence="4" id="KW-1185">Reference proteome</keyword>
<protein>
    <recommendedName>
        <fullName evidence="2">DUF6533 domain-containing protein</fullName>
    </recommendedName>
</protein>
<dbReference type="Proteomes" id="UP001142393">
    <property type="component" value="Unassembled WGS sequence"/>
</dbReference>
<accession>A0A9W8NQH5</accession>
<feature type="domain" description="DUF6533" evidence="2">
    <location>
        <begin position="14"/>
        <end position="59"/>
    </location>
</feature>
<dbReference type="EMBL" id="JANVFU010000021">
    <property type="protein sequence ID" value="KAJ3738956.1"/>
    <property type="molecule type" value="Genomic_DNA"/>
</dbReference>
<feature type="transmembrane region" description="Helical" evidence="1">
    <location>
        <begin position="208"/>
        <end position="228"/>
    </location>
</feature>
<dbReference type="AlphaFoldDB" id="A0A9W8NQH5"/>
<organism evidence="3 4">
    <name type="scientific">Lentinula detonsa</name>
    <dbReference type="NCBI Taxonomy" id="2804962"/>
    <lineage>
        <taxon>Eukaryota</taxon>
        <taxon>Fungi</taxon>
        <taxon>Dikarya</taxon>
        <taxon>Basidiomycota</taxon>
        <taxon>Agaricomycotina</taxon>
        <taxon>Agaricomycetes</taxon>
        <taxon>Agaricomycetidae</taxon>
        <taxon>Agaricales</taxon>
        <taxon>Marasmiineae</taxon>
        <taxon>Omphalotaceae</taxon>
        <taxon>Lentinula</taxon>
    </lineage>
</organism>
<feature type="transmembrane region" description="Helical" evidence="1">
    <location>
        <begin position="169"/>
        <end position="188"/>
    </location>
</feature>
<keyword evidence="1" id="KW-0472">Membrane</keyword>
<proteinExistence type="predicted"/>
<comment type="caution">
    <text evidence="3">The sequence shown here is derived from an EMBL/GenBank/DDBJ whole genome shotgun (WGS) entry which is preliminary data.</text>
</comment>
<evidence type="ECO:0000259" key="2">
    <source>
        <dbReference type="Pfam" id="PF20151"/>
    </source>
</evidence>
<feature type="transmembrane region" description="Helical" evidence="1">
    <location>
        <begin position="108"/>
        <end position="128"/>
    </location>
</feature>
<keyword evidence="1" id="KW-0812">Transmembrane</keyword>
<feature type="transmembrane region" description="Helical" evidence="1">
    <location>
        <begin position="12"/>
        <end position="32"/>
    </location>
</feature>
<gene>
    <name evidence="3" type="ORF">DFH05DRAFT_1560629</name>
</gene>
<reference evidence="3 4" key="1">
    <citation type="journal article" date="2023" name="Proc. Natl. Acad. Sci. U.S.A.">
        <title>A global phylogenomic analysis of the shiitake genus Lentinula.</title>
        <authorList>
            <person name="Sierra-Patev S."/>
            <person name="Min B."/>
            <person name="Naranjo-Ortiz M."/>
            <person name="Looney B."/>
            <person name="Konkel Z."/>
            <person name="Slot J.C."/>
            <person name="Sakamoto Y."/>
            <person name="Steenwyk J.L."/>
            <person name="Rokas A."/>
            <person name="Carro J."/>
            <person name="Camarero S."/>
            <person name="Ferreira P."/>
            <person name="Molpeceres G."/>
            <person name="Ruiz-Duenas F.J."/>
            <person name="Serrano A."/>
            <person name="Henrissat B."/>
            <person name="Drula E."/>
            <person name="Hughes K.W."/>
            <person name="Mata J.L."/>
            <person name="Ishikawa N.K."/>
            <person name="Vargas-Isla R."/>
            <person name="Ushijima S."/>
            <person name="Smith C.A."/>
            <person name="Donoghue J."/>
            <person name="Ahrendt S."/>
            <person name="Andreopoulos W."/>
            <person name="He G."/>
            <person name="LaButti K."/>
            <person name="Lipzen A."/>
            <person name="Ng V."/>
            <person name="Riley R."/>
            <person name="Sandor L."/>
            <person name="Barry K."/>
            <person name="Martinez A.T."/>
            <person name="Xiao Y."/>
            <person name="Gibbons J.G."/>
            <person name="Terashima K."/>
            <person name="Grigoriev I.V."/>
            <person name="Hibbett D."/>
        </authorList>
    </citation>
    <scope>NUCLEOTIDE SEQUENCE [LARGE SCALE GENOMIC DNA]</scope>
    <source>
        <strain evidence="3 4">TFB7810</strain>
    </source>
</reference>
<keyword evidence="1" id="KW-1133">Transmembrane helix</keyword>
<evidence type="ECO:0000313" key="4">
    <source>
        <dbReference type="Proteomes" id="UP001142393"/>
    </source>
</evidence>
<sequence>MSFDSFDELQIVAYVTVSFLTLLAYDWFISLIREINCIWYSRWSVVKVLYLYTRYAPFIVMTIAAQERTSSKCNEMVFTTIFAGATIGISDLILMLRTYSIFTKSRRVLAIICLSWTVICIVCVLASIRSTNAIPNYDSSLHFSLFKVSVITEQSSCLVSESNVELVCYSALLGGECVLTLLTFWKTLDIYRKFHFRQVVYVVYCEGLFYYFMILPITIANLAVFLLAPPGLVSILDSPLTVMHSILCCKLVLHVREVFELNSGQVEDEDEDEDELLPTFIIVQPYMSKQYYV</sequence>